<evidence type="ECO:0000313" key="1">
    <source>
        <dbReference type="EMBL" id="MCF7543505.1"/>
    </source>
</evidence>
<reference evidence="1" key="1">
    <citation type="submission" date="2022-01" db="EMBL/GenBank/DDBJ databases">
        <title>Pseudomonas sp. nov. isolated from Antarctic regolith.</title>
        <authorList>
            <person name="Novakova D."/>
            <person name="Sedlar K."/>
        </authorList>
    </citation>
    <scope>NUCLEOTIDE SEQUENCE</scope>
    <source>
        <strain evidence="1">P2647</strain>
    </source>
</reference>
<proteinExistence type="predicted"/>
<sequence length="62" mass="6960">MKDEKVEAQIARYERIIKAATVMSDAEKIALAEWETKHVTGTGEFGTSDWPGWEAVIARISH</sequence>
<accession>A0ABS9I7E7</accession>
<evidence type="ECO:0000313" key="2">
    <source>
        <dbReference type="Proteomes" id="UP001162905"/>
    </source>
</evidence>
<dbReference type="RefSeq" id="WP_237252991.1">
    <property type="nucleotide sequence ID" value="NZ_JAKJXF010000004.1"/>
</dbReference>
<dbReference type="Proteomes" id="UP001162905">
    <property type="component" value="Unassembled WGS sequence"/>
</dbReference>
<protein>
    <submittedName>
        <fullName evidence="1">Uncharacterized protein</fullName>
    </submittedName>
</protein>
<dbReference type="EMBL" id="JAKJXH010000014">
    <property type="protein sequence ID" value="MCF7543505.1"/>
    <property type="molecule type" value="Genomic_DNA"/>
</dbReference>
<comment type="caution">
    <text evidence="1">The sequence shown here is derived from an EMBL/GenBank/DDBJ whole genome shotgun (WGS) entry which is preliminary data.</text>
</comment>
<name>A0ABS9I7E7_9PSED</name>
<keyword evidence="2" id="KW-1185">Reference proteome</keyword>
<organism evidence="1 2">
    <name type="scientific">Pseudomonas petrae</name>
    <dbReference type="NCBI Taxonomy" id="2912190"/>
    <lineage>
        <taxon>Bacteria</taxon>
        <taxon>Pseudomonadati</taxon>
        <taxon>Pseudomonadota</taxon>
        <taxon>Gammaproteobacteria</taxon>
        <taxon>Pseudomonadales</taxon>
        <taxon>Pseudomonadaceae</taxon>
        <taxon>Pseudomonas</taxon>
    </lineage>
</organism>
<gene>
    <name evidence="1" type="ORF">L4G47_14910</name>
</gene>